<dbReference type="HOGENOM" id="CLU_2446448_0_0_1"/>
<evidence type="ECO:0000256" key="3">
    <source>
        <dbReference type="ARBA" id="ARBA00005043"/>
    </source>
</evidence>
<dbReference type="InParanoid" id="K7EGD5"/>
<dbReference type="STRING" id="9258.ENSOANP00000032592"/>
<evidence type="ECO:0000256" key="8">
    <source>
        <dbReference type="ARBA" id="ARBA00023242"/>
    </source>
</evidence>
<dbReference type="PANTHER" id="PTHR15641:SF1">
    <property type="entry name" value="ELONGATOR COMPLEX PROTEIN 5"/>
    <property type="match status" value="1"/>
</dbReference>
<proteinExistence type="inferred from homology"/>
<gene>
    <name evidence="10" type="primary">ELP5</name>
</gene>
<keyword evidence="11" id="KW-1185">Reference proteome</keyword>
<feature type="compositionally biased region" description="Gly residues" evidence="9">
    <location>
        <begin position="41"/>
        <end position="51"/>
    </location>
</feature>
<feature type="compositionally biased region" description="Polar residues" evidence="9">
    <location>
        <begin position="1"/>
        <end position="16"/>
    </location>
</feature>
<dbReference type="PANTHER" id="PTHR15641">
    <property type="entry name" value="ELONGATOR COMPLEX PROTEIN 5"/>
    <property type="match status" value="1"/>
</dbReference>
<organism evidence="10 11">
    <name type="scientific">Ornithorhynchus anatinus</name>
    <name type="common">Duckbill platypus</name>
    <dbReference type="NCBI Taxonomy" id="9258"/>
    <lineage>
        <taxon>Eukaryota</taxon>
        <taxon>Metazoa</taxon>
        <taxon>Chordata</taxon>
        <taxon>Craniata</taxon>
        <taxon>Vertebrata</taxon>
        <taxon>Euteleostomi</taxon>
        <taxon>Mammalia</taxon>
        <taxon>Monotremata</taxon>
        <taxon>Ornithorhynchidae</taxon>
        <taxon>Ornithorhynchus</taxon>
    </lineage>
</organism>
<dbReference type="UniPathway" id="UPA00988"/>
<evidence type="ECO:0000256" key="2">
    <source>
        <dbReference type="ARBA" id="ARBA00004496"/>
    </source>
</evidence>
<dbReference type="FunCoup" id="K7EGD5">
    <property type="interactions" value="1915"/>
</dbReference>
<dbReference type="GeneID" id="103168473"/>
<name>K7EGD5_ORNAN</name>
<dbReference type="Bgee" id="ENSOANG00000031574">
    <property type="expression patterns" value="Expressed in fibroblast and 7 other cell types or tissues"/>
</dbReference>
<keyword evidence="8" id="KW-0539">Nucleus</keyword>
<evidence type="ECO:0000256" key="4">
    <source>
        <dbReference type="ARBA" id="ARBA00009567"/>
    </source>
</evidence>
<feature type="compositionally biased region" description="Pro residues" evidence="9">
    <location>
        <begin position="262"/>
        <end position="274"/>
    </location>
</feature>
<evidence type="ECO:0000256" key="5">
    <source>
        <dbReference type="ARBA" id="ARBA00020264"/>
    </source>
</evidence>
<evidence type="ECO:0000256" key="6">
    <source>
        <dbReference type="ARBA" id="ARBA00022490"/>
    </source>
</evidence>
<dbReference type="CDD" id="cd19496">
    <property type="entry name" value="Elp5"/>
    <property type="match status" value="1"/>
</dbReference>
<accession>K7EGD5</accession>
<dbReference type="GO" id="GO:0005829">
    <property type="term" value="C:cytosol"/>
    <property type="evidence" value="ECO:0000318"/>
    <property type="project" value="GO_Central"/>
</dbReference>
<keyword evidence="7" id="KW-0819">tRNA processing</keyword>
<reference evidence="10" key="2">
    <citation type="submission" date="2025-08" db="UniProtKB">
        <authorList>
            <consortium name="Ensembl"/>
        </authorList>
    </citation>
    <scope>IDENTIFICATION</scope>
    <source>
        <strain evidence="10">Glennie</strain>
    </source>
</reference>
<dbReference type="GO" id="GO:0033588">
    <property type="term" value="C:elongator holoenzyme complex"/>
    <property type="evidence" value="ECO:0000318"/>
    <property type="project" value="GO_Central"/>
</dbReference>
<feature type="region of interest" description="Disordered" evidence="9">
    <location>
        <begin position="255"/>
        <end position="278"/>
    </location>
</feature>
<evidence type="ECO:0000256" key="7">
    <source>
        <dbReference type="ARBA" id="ARBA00022694"/>
    </source>
</evidence>
<reference evidence="10 11" key="1">
    <citation type="journal article" date="2008" name="Nature">
        <title>Genome analysis of the platypus reveals unique signatures of evolution.</title>
        <authorList>
            <person name="Warren W.C."/>
            <person name="Hillier L.W."/>
            <person name="Marshall Graves J.A."/>
            <person name="Birney E."/>
            <person name="Ponting C.P."/>
            <person name="Grutzner F."/>
            <person name="Belov K."/>
            <person name="Miller W."/>
            <person name="Clarke L."/>
            <person name="Chinwalla A.T."/>
            <person name="Yang S.P."/>
            <person name="Heger A."/>
            <person name="Locke D.P."/>
            <person name="Miethke P."/>
            <person name="Waters P.D."/>
            <person name="Veyrunes F."/>
            <person name="Fulton L."/>
            <person name="Fulton B."/>
            <person name="Graves T."/>
            <person name="Wallis J."/>
            <person name="Puente X.S."/>
            <person name="Lopez-Otin C."/>
            <person name="Ordonez G.R."/>
            <person name="Eichler E.E."/>
            <person name="Chen L."/>
            <person name="Cheng Z."/>
            <person name="Deakin J.E."/>
            <person name="Alsop A."/>
            <person name="Thompson K."/>
            <person name="Kirby P."/>
            <person name="Papenfuss A.T."/>
            <person name="Wakefield M.J."/>
            <person name="Olender T."/>
            <person name="Lancet D."/>
            <person name="Huttley G.A."/>
            <person name="Smit A.F."/>
            <person name="Pask A."/>
            <person name="Temple-Smith P."/>
            <person name="Batzer M.A."/>
            <person name="Walker J.A."/>
            <person name="Konkel M.K."/>
            <person name="Harris R.S."/>
            <person name="Whittington C.M."/>
            <person name="Wong E.S."/>
            <person name="Gemmell N.J."/>
            <person name="Buschiazzo E."/>
            <person name="Vargas Jentzsch I.M."/>
            <person name="Merkel A."/>
            <person name="Schmitz J."/>
            <person name="Zemann A."/>
            <person name="Churakov G."/>
            <person name="Kriegs J.O."/>
            <person name="Brosius J."/>
            <person name="Murchison E.P."/>
            <person name="Sachidanandam R."/>
            <person name="Smith C."/>
            <person name="Hannon G.J."/>
            <person name="Tsend-Ayush E."/>
            <person name="McMillan D."/>
            <person name="Attenborough R."/>
            <person name="Rens W."/>
            <person name="Ferguson-Smith M."/>
            <person name="Lefevre C.M."/>
            <person name="Sharp J.A."/>
            <person name="Nicholas K.R."/>
            <person name="Ray D.A."/>
            <person name="Kube M."/>
            <person name="Reinhardt R."/>
            <person name="Pringle T.H."/>
            <person name="Taylor J."/>
            <person name="Jones R.C."/>
            <person name="Nixon B."/>
            <person name="Dacheux J.L."/>
            <person name="Niwa H."/>
            <person name="Sekita Y."/>
            <person name="Huang X."/>
            <person name="Stark A."/>
            <person name="Kheradpour P."/>
            <person name="Kellis M."/>
            <person name="Flicek P."/>
            <person name="Chen Y."/>
            <person name="Webber C."/>
            <person name="Hardison R."/>
            <person name="Nelson J."/>
            <person name="Hallsworth-Pepin K."/>
            <person name="Delehaunty K."/>
            <person name="Markovic C."/>
            <person name="Minx P."/>
            <person name="Feng Y."/>
            <person name="Kremitzki C."/>
            <person name="Mitreva M."/>
            <person name="Glasscock J."/>
            <person name="Wylie T."/>
            <person name="Wohldmann P."/>
            <person name="Thiru P."/>
            <person name="Nhan M.N."/>
            <person name="Pohl C.S."/>
            <person name="Smith S.M."/>
            <person name="Hou S."/>
            <person name="Nefedov M."/>
            <person name="de Jong P.J."/>
            <person name="Renfree M.B."/>
            <person name="Mardis E.R."/>
            <person name="Wilson R.K."/>
        </authorList>
    </citation>
    <scope>NUCLEOTIDE SEQUENCE [LARGE SCALE GENOMIC DNA]</scope>
    <source>
        <strain evidence="10 11">Glennie</strain>
    </source>
</reference>
<dbReference type="RefSeq" id="XP_039766820.1">
    <property type="nucleotide sequence ID" value="XM_039910886.1"/>
</dbReference>
<dbReference type="CTD" id="23587"/>
<dbReference type="Proteomes" id="UP000002279">
    <property type="component" value="Chromosome X5"/>
</dbReference>
<dbReference type="AlphaFoldDB" id="K7EGD5"/>
<evidence type="ECO:0000313" key="11">
    <source>
        <dbReference type="Proteomes" id="UP000002279"/>
    </source>
</evidence>
<comment type="pathway">
    <text evidence="3">tRNA modification; 5-methoxycarbonylmethyl-2-thiouridine-tRNA biosynthesis.</text>
</comment>
<evidence type="ECO:0000313" key="10">
    <source>
        <dbReference type="Ensembl" id="ENSOANP00000032592.2"/>
    </source>
</evidence>
<dbReference type="OMA" id="DEEIFCI"/>
<keyword evidence="6" id="KW-0963">Cytoplasm</keyword>
<evidence type="ECO:0000256" key="1">
    <source>
        <dbReference type="ARBA" id="ARBA00004123"/>
    </source>
</evidence>
<feature type="region of interest" description="Disordered" evidence="9">
    <location>
        <begin position="1"/>
        <end position="56"/>
    </location>
</feature>
<dbReference type="GeneTree" id="ENSGT00390000009210"/>
<protein>
    <recommendedName>
        <fullName evidence="5">Elongator complex protein 5</fullName>
    </recommendedName>
</protein>
<dbReference type="InterPro" id="IPR019519">
    <property type="entry name" value="Elp5"/>
</dbReference>
<dbReference type="KEGG" id="oaa:103168473"/>
<reference evidence="10" key="3">
    <citation type="submission" date="2025-09" db="UniProtKB">
        <authorList>
            <consortium name="Ensembl"/>
        </authorList>
    </citation>
    <scope>IDENTIFICATION</scope>
    <source>
        <strain evidence="10">Glennie</strain>
    </source>
</reference>
<evidence type="ECO:0000256" key="9">
    <source>
        <dbReference type="SAM" id="MobiDB-lite"/>
    </source>
</evidence>
<dbReference type="OrthoDB" id="166907at2759"/>
<comment type="similarity">
    <text evidence="4">Belongs to the ELP5 family.</text>
</comment>
<dbReference type="Ensembl" id="ENSOANT00000041840.2">
    <property type="protein sequence ID" value="ENSOANP00000032592.2"/>
    <property type="gene ID" value="ENSOANG00000031574.2"/>
</dbReference>
<sequence length="341" mass="36270">MGDSGRSTGRGVTSQSGAGGARGHEFPSAAAVTSSPRVPAGGPGRSGGGGGGRRRKMESLAVGGGLVLLRDSLEWEGRSLLKALIREAAHKGEQVQVLGCEVSEEEFRDGLDPETNSRLVYHDVFGDPWAWTGPGRPLEALALLRPSGSASLTMAVDSLSWLLLRTPCPALCQALRTLTFGDPSTGSRRPRVLGLLHQELHADGPLGSLAHLAVAEVTLGGTGPQATAQIRHRRPGGRVTEQTYLLSVLPDLSLRTQDLPSQGPPAAPHPPPSTVDPMADLTFNLHLSEEEKEARAALTLPYQFSSEKQRSLLHPSPARIFYELDSDDDLDQDDPDDDLDV</sequence>
<dbReference type="GO" id="GO:0005634">
    <property type="term" value="C:nucleus"/>
    <property type="evidence" value="ECO:0000318"/>
    <property type="project" value="GO_Central"/>
</dbReference>
<dbReference type="GO" id="GO:0002098">
    <property type="term" value="P:tRNA wobble uridine modification"/>
    <property type="evidence" value="ECO:0007669"/>
    <property type="project" value="InterPro"/>
</dbReference>
<dbReference type="GO" id="GO:0006400">
    <property type="term" value="P:tRNA modification"/>
    <property type="evidence" value="ECO:0000318"/>
    <property type="project" value="GO_Central"/>
</dbReference>
<dbReference type="Pfam" id="PF10483">
    <property type="entry name" value="Elong_Iki1"/>
    <property type="match status" value="1"/>
</dbReference>
<comment type="subcellular location">
    <subcellularLocation>
        <location evidence="2">Cytoplasm</location>
    </subcellularLocation>
    <subcellularLocation>
        <location evidence="1">Nucleus</location>
    </subcellularLocation>
</comment>